<keyword evidence="2 10" id="KW-1003">Cell membrane</keyword>
<feature type="transmembrane region" description="Helical" evidence="10">
    <location>
        <begin position="443"/>
        <end position="463"/>
    </location>
</feature>
<dbReference type="PRINTS" id="PR01806">
    <property type="entry name" value="VIRFACTRMVIN"/>
</dbReference>
<feature type="transmembrane region" description="Helical" evidence="10">
    <location>
        <begin position="356"/>
        <end position="376"/>
    </location>
</feature>
<evidence type="ECO:0000313" key="13">
    <source>
        <dbReference type="Proteomes" id="UP000175989"/>
    </source>
</evidence>
<dbReference type="Pfam" id="PF03023">
    <property type="entry name" value="MurJ"/>
    <property type="match status" value="1"/>
</dbReference>
<organism evidence="12 13">
    <name type="scientific">Duganella phyllosphaerae</name>
    <dbReference type="NCBI Taxonomy" id="762836"/>
    <lineage>
        <taxon>Bacteria</taxon>
        <taxon>Pseudomonadati</taxon>
        <taxon>Pseudomonadota</taxon>
        <taxon>Betaproteobacteria</taxon>
        <taxon>Burkholderiales</taxon>
        <taxon>Oxalobacteraceae</taxon>
        <taxon>Telluria group</taxon>
        <taxon>Duganella</taxon>
    </lineage>
</organism>
<feature type="transmembrane region" description="Helical" evidence="10">
    <location>
        <begin position="388"/>
        <end position="406"/>
    </location>
</feature>
<keyword evidence="5 10" id="KW-0573">Peptidoglycan synthesis</keyword>
<evidence type="ECO:0000256" key="3">
    <source>
        <dbReference type="ARBA" id="ARBA00022692"/>
    </source>
</evidence>
<keyword evidence="10 11" id="KW-0961">Cell wall biogenesis/degradation</keyword>
<comment type="caution">
    <text evidence="12">The sequence shown here is derived from an EMBL/GenBank/DDBJ whole genome shotgun (WGS) entry which is preliminary data.</text>
</comment>
<evidence type="ECO:0000256" key="7">
    <source>
        <dbReference type="ARBA" id="ARBA00023136"/>
    </source>
</evidence>
<dbReference type="GO" id="GO:0034204">
    <property type="term" value="P:lipid translocation"/>
    <property type="evidence" value="ECO:0007669"/>
    <property type="project" value="TreeGrafter"/>
</dbReference>
<proteinExistence type="inferred from homology"/>
<dbReference type="CDD" id="cd13123">
    <property type="entry name" value="MATE_MurJ_like"/>
    <property type="match status" value="1"/>
</dbReference>
<evidence type="ECO:0000256" key="6">
    <source>
        <dbReference type="ARBA" id="ARBA00022989"/>
    </source>
</evidence>
<keyword evidence="6 10" id="KW-1133">Transmembrane helix</keyword>
<feature type="transmembrane region" description="Helical" evidence="10">
    <location>
        <begin position="238"/>
        <end position="256"/>
    </location>
</feature>
<gene>
    <name evidence="10 12" type="primary">murJ</name>
    <name evidence="12" type="ORF">DUPY_14690</name>
</gene>
<dbReference type="GO" id="GO:0071555">
    <property type="term" value="P:cell wall organization"/>
    <property type="evidence" value="ECO:0007669"/>
    <property type="project" value="UniProtKB-UniRule"/>
</dbReference>
<feature type="transmembrane region" description="Helical" evidence="10">
    <location>
        <begin position="276"/>
        <end position="294"/>
    </location>
</feature>
<dbReference type="Proteomes" id="UP000175989">
    <property type="component" value="Unassembled WGS sequence"/>
</dbReference>
<dbReference type="NCBIfam" id="TIGR01695">
    <property type="entry name" value="murJ_mviN"/>
    <property type="match status" value="1"/>
</dbReference>
<dbReference type="OrthoDB" id="9816572at2"/>
<evidence type="ECO:0000256" key="4">
    <source>
        <dbReference type="ARBA" id="ARBA00022960"/>
    </source>
</evidence>
<dbReference type="UniPathway" id="UPA00219"/>
<dbReference type="PATRIC" id="fig|762836.4.peg.1535"/>
<evidence type="ECO:0000256" key="11">
    <source>
        <dbReference type="PIRNR" id="PIRNR002869"/>
    </source>
</evidence>
<comment type="similarity">
    <text evidence="9 10 11">Belongs to the MurJ/MviN family.</text>
</comment>
<evidence type="ECO:0000256" key="2">
    <source>
        <dbReference type="ARBA" id="ARBA00022475"/>
    </source>
</evidence>
<comment type="function">
    <text evidence="8 10 11">Involved in peptidoglycan biosynthesis. Transports lipid-linked peptidoglycan precursors from the inner to the outer leaflet of the cytoplasmic membrane.</text>
</comment>
<keyword evidence="4 10" id="KW-0133">Cell shape</keyword>
<dbReference type="HAMAP" id="MF_02078">
    <property type="entry name" value="MurJ_MviN"/>
    <property type="match status" value="1"/>
</dbReference>
<dbReference type="PIRSF" id="PIRSF002869">
    <property type="entry name" value="MviN"/>
    <property type="match status" value="1"/>
</dbReference>
<dbReference type="GO" id="GO:0009252">
    <property type="term" value="P:peptidoglycan biosynthetic process"/>
    <property type="evidence" value="ECO:0007669"/>
    <property type="project" value="UniProtKB-UniRule"/>
</dbReference>
<evidence type="ECO:0000256" key="10">
    <source>
        <dbReference type="HAMAP-Rule" id="MF_02078"/>
    </source>
</evidence>
<keyword evidence="3 10" id="KW-0812">Transmembrane</keyword>
<dbReference type="PANTHER" id="PTHR47019">
    <property type="entry name" value="LIPID II FLIPPASE MURJ"/>
    <property type="match status" value="1"/>
</dbReference>
<evidence type="ECO:0000313" key="12">
    <source>
        <dbReference type="EMBL" id="OFA05987.1"/>
    </source>
</evidence>
<keyword evidence="10" id="KW-0997">Cell inner membrane</keyword>
<feature type="transmembrane region" description="Helical" evidence="10">
    <location>
        <begin position="91"/>
        <end position="112"/>
    </location>
</feature>
<accession>A0A1E7X1B2</accession>
<reference evidence="13" key="1">
    <citation type="journal article" date="2016" name="Front. Microbiol.">
        <title>Molecular Keys to the Janthinobacterium and Duganella spp. Interaction with the Plant Pathogen Fusarium graminearum.</title>
        <authorList>
            <person name="Haack F.S."/>
            <person name="Poehlein A."/>
            <person name="Kroger C."/>
            <person name="Voigt C.A."/>
            <person name="Piepenbring M."/>
            <person name="Bode H.B."/>
            <person name="Daniel R."/>
            <person name="Schafer W."/>
            <person name="Streit W.R."/>
        </authorList>
    </citation>
    <scope>NUCLEOTIDE SEQUENCE [LARGE SCALE GENOMIC DNA]</scope>
    <source>
        <strain evidence="13">T54</strain>
    </source>
</reference>
<evidence type="ECO:0000256" key="8">
    <source>
        <dbReference type="ARBA" id="ARBA00060041"/>
    </source>
</evidence>
<evidence type="ECO:0000256" key="5">
    <source>
        <dbReference type="ARBA" id="ARBA00022984"/>
    </source>
</evidence>
<keyword evidence="7 10" id="KW-0472">Membrane</keyword>
<keyword evidence="13" id="KW-1185">Reference proteome</keyword>
<feature type="transmembrane region" description="Helical" evidence="10">
    <location>
        <begin position="412"/>
        <end position="431"/>
    </location>
</feature>
<dbReference type="GO" id="GO:0005886">
    <property type="term" value="C:plasma membrane"/>
    <property type="evidence" value="ECO:0007669"/>
    <property type="project" value="UniProtKB-SubCell"/>
</dbReference>
<dbReference type="GO" id="GO:0008360">
    <property type="term" value="P:regulation of cell shape"/>
    <property type="evidence" value="ECO:0007669"/>
    <property type="project" value="UniProtKB-UniRule"/>
</dbReference>
<feature type="transmembrane region" description="Helical" evidence="10">
    <location>
        <begin position="483"/>
        <end position="504"/>
    </location>
</feature>
<sequence>MNLLRTLAAISSMTMLSRVTGLLREILIARAFGASGMTDAYNIAFRLPNLLRRLFAEGAFSQAFVPILSEYKNKKTLEETRSLADHVGTTLVWATLVVTVIGIIAAPALLLAVGGGLAPESFDAGVWMTRLMFPYISFMAFVALAGGILNTWSQFKIPAFTPVLLNICSILASLFLQQYLEQPIYAMAIAVFVGGVLQVAIQIPALIKIGMLPRLSWNPAIGLCDPGVRRVLKKMGPAVFAVSAAQISLLINTTIASHLAEGSISFLTYADRLMEFPTALLGVALGTILLPSLSKANTSGDREEYSSLLDWGLRLTFLLAMPAAVGLATLAEPLIATLFQNGKFTAAATQASSEPLIAYSAGLLGIILIKILAPAFYAQQDIRTPVRIAVGVLIATQLMNAIFVPYLAVAGLALSISLGACVNASFLYAGLRKRDLYRPKPGWPLFFAKLVIACALMGATAWYSAAHVDWLALQHQPLLRVGALFLVIGVCCVVYFGALLAMGFRPRDFKRMAR</sequence>
<evidence type="ECO:0000256" key="1">
    <source>
        <dbReference type="ARBA" id="ARBA00004651"/>
    </source>
</evidence>
<evidence type="ECO:0000256" key="9">
    <source>
        <dbReference type="ARBA" id="ARBA00061532"/>
    </source>
</evidence>
<comment type="subcellular location">
    <subcellularLocation>
        <location evidence="10">Cell inner membrane</location>
        <topology evidence="10">Multi-pass membrane protein</topology>
    </subcellularLocation>
    <subcellularLocation>
        <location evidence="1">Cell membrane</location>
        <topology evidence="1">Multi-pass membrane protein</topology>
    </subcellularLocation>
</comment>
<name>A0A1E7X1B2_9BURK</name>
<keyword evidence="10 11" id="KW-0813">Transport</keyword>
<dbReference type="PANTHER" id="PTHR47019:SF1">
    <property type="entry name" value="LIPID II FLIPPASE MURJ"/>
    <property type="match status" value="1"/>
</dbReference>
<dbReference type="EMBL" id="LROM01000065">
    <property type="protein sequence ID" value="OFA05987.1"/>
    <property type="molecule type" value="Genomic_DNA"/>
</dbReference>
<feature type="transmembrane region" description="Helical" evidence="10">
    <location>
        <begin position="315"/>
        <end position="336"/>
    </location>
</feature>
<dbReference type="AlphaFoldDB" id="A0A1E7X1B2"/>
<dbReference type="InterPro" id="IPR051050">
    <property type="entry name" value="Lipid_II_flippase_MurJ/MviN"/>
</dbReference>
<dbReference type="RefSeq" id="WP_070247185.1">
    <property type="nucleotide sequence ID" value="NZ_LROM01000065.1"/>
</dbReference>
<feature type="transmembrane region" description="Helical" evidence="10">
    <location>
        <begin position="184"/>
        <end position="207"/>
    </location>
</feature>
<feature type="transmembrane region" description="Helical" evidence="10">
    <location>
        <begin position="159"/>
        <end position="178"/>
    </location>
</feature>
<feature type="transmembrane region" description="Helical" evidence="10">
    <location>
        <begin position="132"/>
        <end position="152"/>
    </location>
</feature>
<protein>
    <recommendedName>
        <fullName evidence="10">Probable lipid II flippase MurJ</fullName>
    </recommendedName>
</protein>
<dbReference type="GO" id="GO:0015648">
    <property type="term" value="F:lipid-linked peptidoglycan transporter activity"/>
    <property type="evidence" value="ECO:0007669"/>
    <property type="project" value="UniProtKB-UniRule"/>
</dbReference>
<comment type="pathway">
    <text evidence="10">Cell wall biogenesis; peptidoglycan biosynthesis.</text>
</comment>
<dbReference type="InterPro" id="IPR004268">
    <property type="entry name" value="MurJ"/>
</dbReference>